<gene>
    <name evidence="15" type="primary">rnc</name>
    <name evidence="18" type="ORF">EV668_0986</name>
</gene>
<dbReference type="Pfam" id="PF14622">
    <property type="entry name" value="Ribonucleas_3_3"/>
    <property type="match status" value="1"/>
</dbReference>
<dbReference type="PROSITE" id="PS50137">
    <property type="entry name" value="DS_RBD"/>
    <property type="match status" value="1"/>
</dbReference>
<evidence type="ECO:0000313" key="19">
    <source>
        <dbReference type="Proteomes" id="UP000295122"/>
    </source>
</evidence>
<dbReference type="GO" id="GO:0005737">
    <property type="term" value="C:cytoplasm"/>
    <property type="evidence" value="ECO:0007669"/>
    <property type="project" value="UniProtKB-SubCell"/>
</dbReference>
<dbReference type="CDD" id="cd00593">
    <property type="entry name" value="RIBOc"/>
    <property type="match status" value="1"/>
</dbReference>
<keyword evidence="8 15" id="KW-0819">tRNA processing</keyword>
<dbReference type="PROSITE" id="PS50142">
    <property type="entry name" value="RNASE_3_2"/>
    <property type="match status" value="1"/>
</dbReference>
<evidence type="ECO:0000256" key="5">
    <source>
        <dbReference type="ARBA" id="ARBA00022490"/>
    </source>
</evidence>
<dbReference type="InterPro" id="IPR036389">
    <property type="entry name" value="RNase_III_sf"/>
</dbReference>
<keyword evidence="6 15" id="KW-0698">rRNA processing</keyword>
<dbReference type="HAMAP" id="MF_00104">
    <property type="entry name" value="RNase_III"/>
    <property type="match status" value="1"/>
</dbReference>
<dbReference type="SUPFAM" id="SSF69065">
    <property type="entry name" value="RNase III domain-like"/>
    <property type="match status" value="1"/>
</dbReference>
<feature type="active site" evidence="15">
    <location>
        <position position="48"/>
    </location>
</feature>
<evidence type="ECO:0000256" key="10">
    <source>
        <dbReference type="ARBA" id="ARBA00022723"/>
    </source>
</evidence>
<dbReference type="Proteomes" id="UP000295122">
    <property type="component" value="Unassembled WGS sequence"/>
</dbReference>
<dbReference type="EMBL" id="SNZR01000011">
    <property type="protein sequence ID" value="TDR93721.1"/>
    <property type="molecule type" value="Genomic_DNA"/>
</dbReference>
<comment type="subcellular location">
    <subcellularLocation>
        <location evidence="2 15">Cytoplasm</location>
    </subcellularLocation>
</comment>
<dbReference type="GO" id="GO:0010468">
    <property type="term" value="P:regulation of gene expression"/>
    <property type="evidence" value="ECO:0007669"/>
    <property type="project" value="TreeGrafter"/>
</dbReference>
<dbReference type="InterPro" id="IPR000999">
    <property type="entry name" value="RNase_III_dom"/>
</dbReference>
<dbReference type="PANTHER" id="PTHR11207:SF0">
    <property type="entry name" value="RIBONUCLEASE 3"/>
    <property type="match status" value="1"/>
</dbReference>
<dbReference type="Gene3D" id="1.10.1520.10">
    <property type="entry name" value="Ribonuclease III domain"/>
    <property type="match status" value="1"/>
</dbReference>
<feature type="domain" description="RNase III" evidence="17">
    <location>
        <begin position="7"/>
        <end position="130"/>
    </location>
</feature>
<keyword evidence="15" id="KW-0699">rRNA-binding</keyword>
<dbReference type="InterPro" id="IPR011907">
    <property type="entry name" value="RNase_III"/>
</dbReference>
<keyword evidence="12 15" id="KW-0378">Hydrolase</keyword>
<dbReference type="GO" id="GO:0008033">
    <property type="term" value="P:tRNA processing"/>
    <property type="evidence" value="ECO:0007669"/>
    <property type="project" value="UniProtKB-KW"/>
</dbReference>
<dbReference type="RefSeq" id="WP_133768695.1">
    <property type="nucleotide sequence ID" value="NZ_SNZR01000011.1"/>
</dbReference>
<feature type="binding site" evidence="15">
    <location>
        <position position="119"/>
    </location>
    <ligand>
        <name>Mg(2+)</name>
        <dbReference type="ChEBI" id="CHEBI:18420"/>
    </ligand>
</feature>
<evidence type="ECO:0000256" key="7">
    <source>
        <dbReference type="ARBA" id="ARBA00022664"/>
    </source>
</evidence>
<evidence type="ECO:0000256" key="2">
    <source>
        <dbReference type="ARBA" id="ARBA00004496"/>
    </source>
</evidence>
<evidence type="ECO:0000256" key="12">
    <source>
        <dbReference type="ARBA" id="ARBA00022801"/>
    </source>
</evidence>
<evidence type="ECO:0000256" key="14">
    <source>
        <dbReference type="ARBA" id="ARBA00022884"/>
    </source>
</evidence>
<keyword evidence="11 15" id="KW-0255">Endonuclease</keyword>
<comment type="caution">
    <text evidence="18">The sequence shown here is derived from an EMBL/GenBank/DDBJ whole genome shotgun (WGS) entry which is preliminary data.</text>
</comment>
<dbReference type="GO" id="GO:0004525">
    <property type="term" value="F:ribonuclease III activity"/>
    <property type="evidence" value="ECO:0007669"/>
    <property type="project" value="UniProtKB-UniRule"/>
</dbReference>
<accession>A0A4R7C662</accession>
<dbReference type="FunFam" id="3.30.160.20:FF:000003">
    <property type="entry name" value="Ribonuclease 3"/>
    <property type="match status" value="1"/>
</dbReference>
<evidence type="ECO:0000256" key="6">
    <source>
        <dbReference type="ARBA" id="ARBA00022552"/>
    </source>
</evidence>
<comment type="cofactor">
    <cofactor evidence="15">
        <name>Mg(2+)</name>
        <dbReference type="ChEBI" id="CHEBI:18420"/>
    </cofactor>
</comment>
<dbReference type="GO" id="GO:0006364">
    <property type="term" value="P:rRNA processing"/>
    <property type="evidence" value="ECO:0007669"/>
    <property type="project" value="UniProtKB-UniRule"/>
</dbReference>
<comment type="subunit">
    <text evidence="4 15">Homodimer.</text>
</comment>
<feature type="domain" description="DRBM" evidence="16">
    <location>
        <begin position="155"/>
        <end position="219"/>
    </location>
</feature>
<feature type="active site" evidence="15">
    <location>
        <position position="119"/>
    </location>
</feature>
<dbReference type="GO" id="GO:0046872">
    <property type="term" value="F:metal ion binding"/>
    <property type="evidence" value="ECO:0007669"/>
    <property type="project" value="UniProtKB-KW"/>
</dbReference>
<evidence type="ECO:0000256" key="11">
    <source>
        <dbReference type="ARBA" id="ARBA00022759"/>
    </source>
</evidence>
<comment type="catalytic activity">
    <reaction evidence="1 15">
        <text>Endonucleolytic cleavage to 5'-phosphomonoester.</text>
        <dbReference type="EC" id="3.1.26.3"/>
    </reaction>
</comment>
<dbReference type="PROSITE" id="PS00517">
    <property type="entry name" value="RNASE_3_1"/>
    <property type="match status" value="1"/>
</dbReference>
<dbReference type="SUPFAM" id="SSF54768">
    <property type="entry name" value="dsRNA-binding domain-like"/>
    <property type="match status" value="1"/>
</dbReference>
<evidence type="ECO:0000256" key="13">
    <source>
        <dbReference type="ARBA" id="ARBA00022842"/>
    </source>
</evidence>
<feature type="binding site" evidence="15">
    <location>
        <position position="44"/>
    </location>
    <ligand>
        <name>Mg(2+)</name>
        <dbReference type="ChEBI" id="CHEBI:18420"/>
    </ligand>
</feature>
<feature type="binding site" evidence="15">
    <location>
        <position position="116"/>
    </location>
    <ligand>
        <name>Mg(2+)</name>
        <dbReference type="ChEBI" id="CHEBI:18420"/>
    </ligand>
</feature>
<comment type="function">
    <text evidence="15">Digests double-stranded RNA. Involved in the processing of primary rRNA transcript to yield the immediate precursors to the large and small rRNAs (23S and 16S). Processes some mRNAs, and tRNAs when they are encoded in the rRNA operon. Processes pre-crRNA and tracrRNA of type II CRISPR loci if present in the organism.</text>
</comment>
<evidence type="ECO:0000256" key="15">
    <source>
        <dbReference type="HAMAP-Rule" id="MF_00104"/>
    </source>
</evidence>
<keyword evidence="14 15" id="KW-0694">RNA-binding</keyword>
<evidence type="ECO:0000259" key="16">
    <source>
        <dbReference type="PROSITE" id="PS50137"/>
    </source>
</evidence>
<dbReference type="EC" id="3.1.26.3" evidence="15"/>
<keyword evidence="10 15" id="KW-0479">Metal-binding</keyword>
<evidence type="ECO:0000256" key="3">
    <source>
        <dbReference type="ARBA" id="ARBA00010183"/>
    </source>
</evidence>
<dbReference type="FunFam" id="1.10.1520.10:FF:000001">
    <property type="entry name" value="Ribonuclease 3"/>
    <property type="match status" value="1"/>
</dbReference>
<name>A0A4R7C662_9HYPH</name>
<protein>
    <recommendedName>
        <fullName evidence="15">Ribonuclease 3</fullName>
        <ecNumber evidence="15">3.1.26.3</ecNumber>
    </recommendedName>
    <alternativeName>
        <fullName evidence="15">Ribonuclease III</fullName>
        <shortName evidence="15">RNase III</shortName>
    </alternativeName>
</protein>
<evidence type="ECO:0000256" key="1">
    <source>
        <dbReference type="ARBA" id="ARBA00000109"/>
    </source>
</evidence>
<dbReference type="PANTHER" id="PTHR11207">
    <property type="entry name" value="RIBONUCLEASE III"/>
    <property type="match status" value="1"/>
</dbReference>
<reference evidence="18 19" key="1">
    <citation type="submission" date="2019-03" db="EMBL/GenBank/DDBJ databases">
        <title>Genomic Encyclopedia of Type Strains, Phase IV (KMG-IV): sequencing the most valuable type-strain genomes for metagenomic binning, comparative biology and taxonomic classification.</title>
        <authorList>
            <person name="Goeker M."/>
        </authorList>
    </citation>
    <scope>NUCLEOTIDE SEQUENCE [LARGE SCALE GENOMIC DNA]</scope>
    <source>
        <strain evidence="18 19">DSM 25903</strain>
    </source>
</reference>
<dbReference type="AlphaFoldDB" id="A0A4R7C662"/>
<dbReference type="InterPro" id="IPR014720">
    <property type="entry name" value="dsRBD_dom"/>
</dbReference>
<keyword evidence="19" id="KW-1185">Reference proteome</keyword>
<evidence type="ECO:0000256" key="9">
    <source>
        <dbReference type="ARBA" id="ARBA00022722"/>
    </source>
</evidence>
<keyword evidence="7 15" id="KW-0507">mRNA processing</keyword>
<dbReference type="GO" id="GO:0042802">
    <property type="term" value="F:identical protein binding"/>
    <property type="evidence" value="ECO:0007669"/>
    <property type="project" value="UniProtKB-ARBA"/>
</dbReference>
<dbReference type="GO" id="GO:0003725">
    <property type="term" value="F:double-stranded RNA binding"/>
    <property type="evidence" value="ECO:0007669"/>
    <property type="project" value="TreeGrafter"/>
</dbReference>
<comment type="similarity">
    <text evidence="3">Belongs to the ribonuclease III family.</text>
</comment>
<dbReference type="NCBIfam" id="TIGR02191">
    <property type="entry name" value="RNaseIII"/>
    <property type="match status" value="1"/>
</dbReference>
<dbReference type="SMART" id="SM00358">
    <property type="entry name" value="DSRM"/>
    <property type="match status" value="1"/>
</dbReference>
<organism evidence="18 19">
    <name type="scientific">Enterovirga rhinocerotis</name>
    <dbReference type="NCBI Taxonomy" id="1339210"/>
    <lineage>
        <taxon>Bacteria</taxon>
        <taxon>Pseudomonadati</taxon>
        <taxon>Pseudomonadota</taxon>
        <taxon>Alphaproteobacteria</taxon>
        <taxon>Hyphomicrobiales</taxon>
        <taxon>Methylobacteriaceae</taxon>
        <taxon>Enterovirga</taxon>
    </lineage>
</organism>
<evidence type="ECO:0000313" key="18">
    <source>
        <dbReference type="EMBL" id="TDR93721.1"/>
    </source>
</evidence>
<dbReference type="Pfam" id="PF00035">
    <property type="entry name" value="dsrm"/>
    <property type="match status" value="1"/>
</dbReference>
<keyword evidence="13 15" id="KW-0460">Magnesium</keyword>
<keyword evidence="9 15" id="KW-0540">Nuclease</keyword>
<dbReference type="GO" id="GO:0019843">
    <property type="term" value="F:rRNA binding"/>
    <property type="evidence" value="ECO:0007669"/>
    <property type="project" value="UniProtKB-KW"/>
</dbReference>
<dbReference type="CDD" id="cd10845">
    <property type="entry name" value="DSRM_RNAse_III_family"/>
    <property type="match status" value="1"/>
</dbReference>
<dbReference type="Gene3D" id="3.30.160.20">
    <property type="match status" value="1"/>
</dbReference>
<dbReference type="GO" id="GO:0006397">
    <property type="term" value="P:mRNA processing"/>
    <property type="evidence" value="ECO:0007669"/>
    <property type="project" value="UniProtKB-UniRule"/>
</dbReference>
<proteinExistence type="inferred from homology"/>
<evidence type="ECO:0000259" key="17">
    <source>
        <dbReference type="PROSITE" id="PS50142"/>
    </source>
</evidence>
<dbReference type="SMART" id="SM00535">
    <property type="entry name" value="RIBOc"/>
    <property type="match status" value="1"/>
</dbReference>
<dbReference type="OrthoDB" id="9805026at2"/>
<evidence type="ECO:0000256" key="4">
    <source>
        <dbReference type="ARBA" id="ARBA00011738"/>
    </source>
</evidence>
<evidence type="ECO:0000256" key="8">
    <source>
        <dbReference type="ARBA" id="ARBA00022694"/>
    </source>
</evidence>
<sequence length="238" mass="25069">MAAKPDPAALEARLGYSFRQRGLLTEALTHVSRSGGGPTYQRLEFLGDRVLGLAVADLLMRSFPTASEGDLSRRLAELVRRETCAEVALAWEIGPYLRLGGGGTGAMRRNVSILGDVCEAVIGAVFMDGGFEEASALVGRAFAPRLEALAEVPANPKTVLQEWAAARGLPPPVYAIVDRSGPDHAPTFRIAARVQGLSEGLGEGSSRRAAEQLAAEAVLIHEGVTRPAAAGQEEVSRG</sequence>
<keyword evidence="5 15" id="KW-0963">Cytoplasm</keyword>